<evidence type="ECO:0000313" key="7">
    <source>
        <dbReference type="Proteomes" id="UP000095767"/>
    </source>
</evidence>
<proteinExistence type="predicted"/>
<evidence type="ECO:0000256" key="4">
    <source>
        <dbReference type="SAM" id="SignalP"/>
    </source>
</evidence>
<organism evidence="6 7">
    <name type="scientific">Dichanthelium oligosanthes</name>
    <dbReference type="NCBI Taxonomy" id="888268"/>
    <lineage>
        <taxon>Eukaryota</taxon>
        <taxon>Viridiplantae</taxon>
        <taxon>Streptophyta</taxon>
        <taxon>Embryophyta</taxon>
        <taxon>Tracheophyta</taxon>
        <taxon>Spermatophyta</taxon>
        <taxon>Magnoliopsida</taxon>
        <taxon>Liliopsida</taxon>
        <taxon>Poales</taxon>
        <taxon>Poaceae</taxon>
        <taxon>PACMAD clade</taxon>
        <taxon>Panicoideae</taxon>
        <taxon>Panicodae</taxon>
        <taxon>Paniceae</taxon>
        <taxon>Dichantheliinae</taxon>
        <taxon>Dichanthelium</taxon>
    </lineage>
</organism>
<keyword evidence="3" id="KW-1133">Transmembrane helix</keyword>
<dbReference type="Proteomes" id="UP000095767">
    <property type="component" value="Unassembled WGS sequence"/>
</dbReference>
<accession>A0A1E5VWI6</accession>
<evidence type="ECO:0000313" key="6">
    <source>
        <dbReference type="EMBL" id="OEL29469.1"/>
    </source>
</evidence>
<dbReference type="CDD" id="cd23509">
    <property type="entry name" value="Gnk2-like"/>
    <property type="match status" value="1"/>
</dbReference>
<feature type="signal peptide" evidence="4">
    <location>
        <begin position="1"/>
        <end position="22"/>
    </location>
</feature>
<dbReference type="Gene3D" id="3.30.430.20">
    <property type="entry name" value="Gnk2 domain, C-X8-C-X2-C motif"/>
    <property type="match status" value="1"/>
</dbReference>
<dbReference type="PANTHER" id="PTHR32099">
    <property type="entry name" value="CYSTEINE-RICH REPEAT SECRETORY PROTEIN"/>
    <property type="match status" value="1"/>
</dbReference>
<evidence type="ECO:0000256" key="2">
    <source>
        <dbReference type="ARBA" id="ARBA00022737"/>
    </source>
</evidence>
<feature type="transmembrane region" description="Helical" evidence="3">
    <location>
        <begin position="140"/>
        <end position="159"/>
    </location>
</feature>
<comment type="caution">
    <text evidence="6">The sequence shown here is derived from an EMBL/GenBank/DDBJ whole genome shotgun (WGS) entry which is preliminary data.</text>
</comment>
<gene>
    <name evidence="6" type="ORF">BAE44_0009512</name>
</gene>
<dbReference type="PANTHER" id="PTHR32099:SF9">
    <property type="entry name" value="OS07G0538300 PROTEIN"/>
    <property type="match status" value="1"/>
</dbReference>
<keyword evidence="1 4" id="KW-0732">Signal</keyword>
<reference evidence="6 7" key="1">
    <citation type="submission" date="2016-09" db="EMBL/GenBank/DDBJ databases">
        <title>The draft genome of Dichanthelium oligosanthes: A C3 panicoid grass species.</title>
        <authorList>
            <person name="Studer A.J."/>
            <person name="Schnable J.C."/>
            <person name="Brutnell T.P."/>
        </authorList>
    </citation>
    <scope>NUCLEOTIDE SEQUENCE [LARGE SCALE GENOMIC DNA]</scope>
    <source>
        <strain evidence="7">cv. Kellogg 1175</strain>
        <tissue evidence="6">Leaf</tissue>
    </source>
</reference>
<dbReference type="AlphaFoldDB" id="A0A1E5VWI6"/>
<dbReference type="PROSITE" id="PS51473">
    <property type="entry name" value="GNK2"/>
    <property type="match status" value="1"/>
</dbReference>
<feature type="domain" description="Gnk2-homologous" evidence="5">
    <location>
        <begin position="25"/>
        <end position="125"/>
    </location>
</feature>
<evidence type="ECO:0000256" key="1">
    <source>
        <dbReference type="ARBA" id="ARBA00022729"/>
    </source>
</evidence>
<keyword evidence="2" id="KW-0677">Repeat</keyword>
<dbReference type="OrthoDB" id="684391at2759"/>
<dbReference type="Pfam" id="PF01657">
    <property type="entry name" value="Stress-antifung"/>
    <property type="match status" value="1"/>
</dbReference>
<keyword evidence="3" id="KW-0812">Transmembrane</keyword>
<dbReference type="STRING" id="888268.A0A1E5VWI6"/>
<name>A0A1E5VWI6_9POAL</name>
<feature type="chain" id="PRO_5009188606" description="Gnk2-homologous domain-containing protein" evidence="4">
    <location>
        <begin position="23"/>
        <end position="171"/>
    </location>
</feature>
<keyword evidence="3" id="KW-0472">Membrane</keyword>
<keyword evidence="7" id="KW-1185">Reference proteome</keyword>
<evidence type="ECO:0000259" key="5">
    <source>
        <dbReference type="PROSITE" id="PS51473"/>
    </source>
</evidence>
<dbReference type="InterPro" id="IPR038408">
    <property type="entry name" value="GNK2_sf"/>
</dbReference>
<dbReference type="InterPro" id="IPR002902">
    <property type="entry name" value="GNK2"/>
</dbReference>
<dbReference type="EMBL" id="LWDX02027551">
    <property type="protein sequence ID" value="OEL29469.1"/>
    <property type="molecule type" value="Genomic_DNA"/>
</dbReference>
<evidence type="ECO:0000256" key="3">
    <source>
        <dbReference type="SAM" id="Phobius"/>
    </source>
</evidence>
<protein>
    <recommendedName>
        <fullName evidence="5">Gnk2-homologous domain-containing protein</fullName>
    </recommendedName>
</protein>
<sequence length="171" mass="19243">MKNSSLLLSLFVLVAAASPLAAAWSRSPVSCGGDGRYTANSTYEANLHRLAAVLPAEASASHRRYGYRAFGYWPNRLQVEWSCYSGDCAVCIADAFKQVERECPFYREASFFGANCTLRLGEYRIFGSDLLEGNIVTRNMSFTMVFQAIGFAWLFFLLLQDWREKKRGSLM</sequence>